<keyword evidence="1" id="KW-0732">Signal</keyword>
<dbReference type="RefSeq" id="WP_042156806.1">
    <property type="nucleotide sequence ID" value="NZ_CM002803.1"/>
</dbReference>
<accession>A0A073CMR4</accession>
<feature type="signal peptide" evidence="1">
    <location>
        <begin position="1"/>
        <end position="25"/>
    </location>
</feature>
<evidence type="ECO:0000313" key="3">
    <source>
        <dbReference type="Proteomes" id="UP000027395"/>
    </source>
</evidence>
<dbReference type="Proteomes" id="UP000027395">
    <property type="component" value="Chromosome"/>
</dbReference>
<protein>
    <submittedName>
        <fullName evidence="2">Uncharacterized protein</fullName>
    </submittedName>
</protein>
<evidence type="ECO:0000256" key="1">
    <source>
        <dbReference type="SAM" id="SignalP"/>
    </source>
</evidence>
<reference evidence="2 3" key="1">
    <citation type="journal article" date="2014" name="Appl. Environ. Microbiol.">
        <title>Elucidation of insertion elements encoded on plasmids and in vitro construction of shuttle vectors from the toxic cyanobacterium Planktothrix.</title>
        <authorList>
            <person name="Christiansen G."/>
            <person name="Goesmann A."/>
            <person name="Kurmayer R."/>
        </authorList>
    </citation>
    <scope>NUCLEOTIDE SEQUENCE [LARGE SCALE GENOMIC DNA]</scope>
    <source>
        <strain evidence="2 3">NIVA-CYA 126/8</strain>
    </source>
</reference>
<dbReference type="HOGENOM" id="CLU_115813_2_0_3"/>
<feature type="chain" id="PRO_5001687607" evidence="1">
    <location>
        <begin position="26"/>
        <end position="138"/>
    </location>
</feature>
<evidence type="ECO:0000313" key="2">
    <source>
        <dbReference type="EMBL" id="KEI69212.1"/>
    </source>
</evidence>
<dbReference type="PATRIC" id="fig|388467.6.peg.4516"/>
<proteinExistence type="predicted"/>
<name>A0A073CMR4_PLAA1</name>
<organism evidence="2 3">
    <name type="scientific">Planktothrix agardhii (strain NIVA-CYA 126/8)</name>
    <dbReference type="NCBI Taxonomy" id="388467"/>
    <lineage>
        <taxon>Bacteria</taxon>
        <taxon>Bacillati</taxon>
        <taxon>Cyanobacteriota</taxon>
        <taxon>Cyanophyceae</taxon>
        <taxon>Oscillatoriophycideae</taxon>
        <taxon>Oscillatoriales</taxon>
        <taxon>Microcoleaceae</taxon>
        <taxon>Planktothrix</taxon>
    </lineage>
</organism>
<sequence>MKLRHLTLMGWVFSLFLAFAPNAWADRQQISPGGSLSLSGSSGGPVNSQDCGFIAQTPNHVIQITDDLPYWRIMVTTSGSPTLLIDGPTGRYCMLPEGSANSGVLQYSGYGTPGNYNIYIGDRQQGQNPYRISISDQK</sequence>
<keyword evidence="3" id="KW-1185">Reference proteome</keyword>
<gene>
    <name evidence="2" type="ORF">A19Y_4576</name>
</gene>
<dbReference type="AlphaFoldDB" id="A0A073CMR4"/>
<dbReference type="eggNOG" id="ENOG5030QCP">
    <property type="taxonomic scope" value="Bacteria"/>
</dbReference>
<dbReference type="EMBL" id="CM002803">
    <property type="protein sequence ID" value="KEI69212.1"/>
    <property type="molecule type" value="Genomic_DNA"/>
</dbReference>
<dbReference type="STRING" id="388467.A19Y_4576"/>